<evidence type="ECO:0008006" key="5">
    <source>
        <dbReference type="Google" id="ProtNLM"/>
    </source>
</evidence>
<gene>
    <name evidence="3" type="ORF">KP79_PYT23357</name>
</gene>
<feature type="signal peptide" evidence="2">
    <location>
        <begin position="1"/>
        <end position="19"/>
    </location>
</feature>
<evidence type="ECO:0000256" key="2">
    <source>
        <dbReference type="SAM" id="SignalP"/>
    </source>
</evidence>
<dbReference type="OrthoDB" id="6099290at2759"/>
<feature type="chain" id="PRO_5013188271" description="Ricin B lectin domain-containing protein" evidence="2">
    <location>
        <begin position="20"/>
        <end position="358"/>
    </location>
</feature>
<feature type="region of interest" description="Disordered" evidence="1">
    <location>
        <begin position="156"/>
        <end position="220"/>
    </location>
</feature>
<evidence type="ECO:0000256" key="1">
    <source>
        <dbReference type="SAM" id="MobiDB-lite"/>
    </source>
</evidence>
<evidence type="ECO:0000313" key="3">
    <source>
        <dbReference type="EMBL" id="OWF49294.1"/>
    </source>
</evidence>
<accession>A0A210QKK7</accession>
<dbReference type="Proteomes" id="UP000242188">
    <property type="component" value="Unassembled WGS sequence"/>
</dbReference>
<feature type="compositionally biased region" description="Pro residues" evidence="1">
    <location>
        <begin position="203"/>
        <end position="213"/>
    </location>
</feature>
<feature type="region of interest" description="Disordered" evidence="1">
    <location>
        <begin position="35"/>
        <end position="56"/>
    </location>
</feature>
<sequence>MTVLFVSLLACILVHGIVGAGFDFGAIAEWYKQHHSQGGSHGTGSHSSGGSGSGCDNTDDRDHVIRLLTDWHYHHESDAFQKFYSDVALIDMETVAGSLPNSRRATHYKSTHDEAYTNHDTTPDISHLEELVKADNMNSVCRMDILHLIERYEHISTKPTTPRETARPDTTHAPTTPMPSTHAPTPVPTHTPRPTQTSRPTQTPKPTPAPTTPAPIVTTPKPVAVSKNTCDQLTLVSDLANTNLITHPLAGFCADASRSQSEALVLQACSAPAPVQWRQGGQVLGNCANIPKFSPISTFLLGNYVMDGSSLSGILLDCLPNGFKMATQLCGHTPQIYDILGGSADSRQDAGSYYLVTW</sequence>
<evidence type="ECO:0000313" key="4">
    <source>
        <dbReference type="Proteomes" id="UP000242188"/>
    </source>
</evidence>
<comment type="caution">
    <text evidence="3">The sequence shown here is derived from an EMBL/GenBank/DDBJ whole genome shotgun (WGS) entry which is preliminary data.</text>
</comment>
<feature type="compositionally biased region" description="Low complexity" evidence="1">
    <location>
        <begin position="192"/>
        <end position="202"/>
    </location>
</feature>
<reference evidence="3 4" key="1">
    <citation type="journal article" date="2017" name="Nat. Ecol. Evol.">
        <title>Scallop genome provides insights into evolution of bilaterian karyotype and development.</title>
        <authorList>
            <person name="Wang S."/>
            <person name="Zhang J."/>
            <person name="Jiao W."/>
            <person name="Li J."/>
            <person name="Xun X."/>
            <person name="Sun Y."/>
            <person name="Guo X."/>
            <person name="Huan P."/>
            <person name="Dong B."/>
            <person name="Zhang L."/>
            <person name="Hu X."/>
            <person name="Sun X."/>
            <person name="Wang J."/>
            <person name="Zhao C."/>
            <person name="Wang Y."/>
            <person name="Wang D."/>
            <person name="Huang X."/>
            <person name="Wang R."/>
            <person name="Lv J."/>
            <person name="Li Y."/>
            <person name="Zhang Z."/>
            <person name="Liu B."/>
            <person name="Lu W."/>
            <person name="Hui Y."/>
            <person name="Liang J."/>
            <person name="Zhou Z."/>
            <person name="Hou R."/>
            <person name="Li X."/>
            <person name="Liu Y."/>
            <person name="Li H."/>
            <person name="Ning X."/>
            <person name="Lin Y."/>
            <person name="Zhao L."/>
            <person name="Xing Q."/>
            <person name="Dou J."/>
            <person name="Li Y."/>
            <person name="Mao J."/>
            <person name="Guo H."/>
            <person name="Dou H."/>
            <person name="Li T."/>
            <person name="Mu C."/>
            <person name="Jiang W."/>
            <person name="Fu Q."/>
            <person name="Fu X."/>
            <person name="Miao Y."/>
            <person name="Liu J."/>
            <person name="Yu Q."/>
            <person name="Li R."/>
            <person name="Liao H."/>
            <person name="Li X."/>
            <person name="Kong Y."/>
            <person name="Jiang Z."/>
            <person name="Chourrout D."/>
            <person name="Li R."/>
            <person name="Bao Z."/>
        </authorList>
    </citation>
    <scope>NUCLEOTIDE SEQUENCE [LARGE SCALE GENOMIC DNA]</scope>
    <source>
        <strain evidence="3 4">PY_sf001</strain>
    </source>
</reference>
<dbReference type="EMBL" id="NEDP02003184">
    <property type="protein sequence ID" value="OWF49294.1"/>
    <property type="molecule type" value="Genomic_DNA"/>
</dbReference>
<name>A0A210QKK7_MIZYE</name>
<dbReference type="AlphaFoldDB" id="A0A210QKK7"/>
<organism evidence="3 4">
    <name type="scientific">Mizuhopecten yessoensis</name>
    <name type="common">Japanese scallop</name>
    <name type="synonym">Patinopecten yessoensis</name>
    <dbReference type="NCBI Taxonomy" id="6573"/>
    <lineage>
        <taxon>Eukaryota</taxon>
        <taxon>Metazoa</taxon>
        <taxon>Spiralia</taxon>
        <taxon>Lophotrochozoa</taxon>
        <taxon>Mollusca</taxon>
        <taxon>Bivalvia</taxon>
        <taxon>Autobranchia</taxon>
        <taxon>Pteriomorphia</taxon>
        <taxon>Pectinida</taxon>
        <taxon>Pectinoidea</taxon>
        <taxon>Pectinidae</taxon>
        <taxon>Mizuhopecten</taxon>
    </lineage>
</organism>
<protein>
    <recommendedName>
        <fullName evidence="5">Ricin B lectin domain-containing protein</fullName>
    </recommendedName>
</protein>
<feature type="compositionally biased region" description="Gly residues" evidence="1">
    <location>
        <begin position="39"/>
        <end position="53"/>
    </location>
</feature>
<keyword evidence="4" id="KW-1185">Reference proteome</keyword>
<keyword evidence="2" id="KW-0732">Signal</keyword>
<proteinExistence type="predicted"/>